<dbReference type="STRING" id="7739.C3ZSX9"/>
<reference evidence="4" key="1">
    <citation type="journal article" date="2008" name="Nature">
        <title>The amphioxus genome and the evolution of the chordate karyotype.</title>
        <authorList>
            <consortium name="US DOE Joint Genome Institute (JGI-PGF)"/>
            <person name="Putnam N.H."/>
            <person name="Butts T."/>
            <person name="Ferrier D.E.K."/>
            <person name="Furlong R.F."/>
            <person name="Hellsten U."/>
            <person name="Kawashima T."/>
            <person name="Robinson-Rechavi M."/>
            <person name="Shoguchi E."/>
            <person name="Terry A."/>
            <person name="Yu J.-K."/>
            <person name="Benito-Gutierrez E.L."/>
            <person name="Dubchak I."/>
            <person name="Garcia-Fernandez J."/>
            <person name="Gibson-Brown J.J."/>
            <person name="Grigoriev I.V."/>
            <person name="Horton A.C."/>
            <person name="de Jong P.J."/>
            <person name="Jurka J."/>
            <person name="Kapitonov V.V."/>
            <person name="Kohara Y."/>
            <person name="Kuroki Y."/>
            <person name="Lindquist E."/>
            <person name="Lucas S."/>
            <person name="Osoegawa K."/>
            <person name="Pennacchio L.A."/>
            <person name="Salamov A.A."/>
            <person name="Satou Y."/>
            <person name="Sauka-Spengler T."/>
            <person name="Schmutz J."/>
            <person name="Shin-I T."/>
            <person name="Toyoda A."/>
            <person name="Bronner-Fraser M."/>
            <person name="Fujiyama A."/>
            <person name="Holland L.Z."/>
            <person name="Holland P.W.H."/>
            <person name="Satoh N."/>
            <person name="Rokhsar D.S."/>
        </authorList>
    </citation>
    <scope>NUCLEOTIDE SEQUENCE [LARGE SCALE GENOMIC DNA]</scope>
    <source>
        <strain evidence="4">S238N-H82</strain>
        <tissue evidence="4">Testes</tissue>
    </source>
</reference>
<name>C3ZSX9_BRAFL</name>
<evidence type="ECO:0000313" key="4">
    <source>
        <dbReference type="EMBL" id="EEN44324.1"/>
    </source>
</evidence>
<dbReference type="AlphaFoldDB" id="C3ZSX9"/>
<feature type="region of interest" description="Disordered" evidence="2">
    <location>
        <begin position="160"/>
        <end position="199"/>
    </location>
</feature>
<gene>
    <name evidence="4" type="ORF">BRAFLDRAFT_81454</name>
</gene>
<dbReference type="FunFam" id="2.60.120.260:FF:000002">
    <property type="entry name" value="Coagulation factor VIII"/>
    <property type="match status" value="1"/>
</dbReference>
<evidence type="ECO:0000256" key="1">
    <source>
        <dbReference type="ARBA" id="ARBA00023157"/>
    </source>
</evidence>
<dbReference type="PROSITE" id="PS50022">
    <property type="entry name" value="FA58C_3"/>
    <property type="match status" value="1"/>
</dbReference>
<accession>C3ZSX9</accession>
<dbReference type="InterPro" id="IPR000421">
    <property type="entry name" value="FA58C"/>
</dbReference>
<dbReference type="SMART" id="SM00231">
    <property type="entry name" value="FA58C"/>
    <property type="match status" value="1"/>
</dbReference>
<dbReference type="CDD" id="cd00057">
    <property type="entry name" value="FA58C"/>
    <property type="match status" value="1"/>
</dbReference>
<dbReference type="SUPFAM" id="SSF49785">
    <property type="entry name" value="Galactose-binding domain-like"/>
    <property type="match status" value="1"/>
</dbReference>
<sequence>MESGAIRDSQISASSSFNAYRNPRLNGNSEWRADVINQNQWLQVDLQNRAMVSGIQTQGRRTDTARFVTSFTVSYSDDGTNWTVFTEGAHEAKVFIGNNDSFNIQDNTLDPPIIARYIRVNPRTWNRCGYQRCITMRIELLGCDLNGDNDPVILTKLPSKRVQGHPAMTSKKSSLPKPDRVPVHGPQVGPHLEEERVEN</sequence>
<dbReference type="InterPro" id="IPR050633">
    <property type="entry name" value="Neuropilin_MCO_CoagFactor"/>
</dbReference>
<organism>
    <name type="scientific">Branchiostoma floridae</name>
    <name type="common">Florida lancelet</name>
    <name type="synonym">Amphioxus</name>
    <dbReference type="NCBI Taxonomy" id="7739"/>
    <lineage>
        <taxon>Eukaryota</taxon>
        <taxon>Metazoa</taxon>
        <taxon>Chordata</taxon>
        <taxon>Cephalochordata</taxon>
        <taxon>Leptocardii</taxon>
        <taxon>Amphioxiformes</taxon>
        <taxon>Branchiostomatidae</taxon>
        <taxon>Branchiostoma</taxon>
    </lineage>
</organism>
<dbReference type="Gene3D" id="2.60.120.260">
    <property type="entry name" value="Galactose-binding domain-like"/>
    <property type="match status" value="1"/>
</dbReference>
<evidence type="ECO:0000259" key="3">
    <source>
        <dbReference type="PROSITE" id="PS50022"/>
    </source>
</evidence>
<dbReference type="Pfam" id="PF00754">
    <property type="entry name" value="F5_F8_type_C"/>
    <property type="match status" value="1"/>
</dbReference>
<dbReference type="InParanoid" id="C3ZSX9"/>
<dbReference type="InterPro" id="IPR008979">
    <property type="entry name" value="Galactose-bd-like_sf"/>
</dbReference>
<proteinExistence type="predicted"/>
<dbReference type="PANTHER" id="PTHR46806:SF7">
    <property type="entry name" value="COAGULATION FACTOR VIII"/>
    <property type="match status" value="1"/>
</dbReference>
<evidence type="ECO:0000256" key="2">
    <source>
        <dbReference type="SAM" id="MobiDB-lite"/>
    </source>
</evidence>
<dbReference type="EMBL" id="GG666675">
    <property type="protein sequence ID" value="EEN44324.1"/>
    <property type="molecule type" value="Genomic_DNA"/>
</dbReference>
<keyword evidence="1" id="KW-1015">Disulfide bond</keyword>
<dbReference type="PANTHER" id="PTHR46806">
    <property type="entry name" value="F5/8 TYPE C DOMAIN-CONTAINING PROTEIN"/>
    <property type="match status" value="1"/>
</dbReference>
<feature type="domain" description="F5/8 type C" evidence="3">
    <location>
        <begin position="1"/>
        <end position="143"/>
    </location>
</feature>
<protein>
    <recommendedName>
        <fullName evidence="3">F5/8 type C domain-containing protein</fullName>
    </recommendedName>
</protein>